<dbReference type="PANTHER" id="PTHR42754">
    <property type="entry name" value="ENDOGLUCANASE"/>
    <property type="match status" value="1"/>
</dbReference>
<accession>A0A9X1PBA1</accession>
<feature type="signal peptide" evidence="1">
    <location>
        <begin position="1"/>
        <end position="22"/>
    </location>
</feature>
<dbReference type="AlphaFoldDB" id="A0A9X1PBA1"/>
<gene>
    <name evidence="3" type="ORF">LXM24_08420</name>
</gene>
<evidence type="ECO:0000313" key="4">
    <source>
        <dbReference type="Proteomes" id="UP001139700"/>
    </source>
</evidence>
<name>A0A9X1PBA1_9BACT</name>
<comment type="caution">
    <text evidence="3">The sequence shown here is derived from an EMBL/GenBank/DDBJ whole genome shotgun (WGS) entry which is preliminary data.</text>
</comment>
<feature type="domain" description="Secretion system C-terminal sorting" evidence="2">
    <location>
        <begin position="554"/>
        <end position="625"/>
    </location>
</feature>
<dbReference type="InterPro" id="IPR026444">
    <property type="entry name" value="Secre_tail"/>
</dbReference>
<dbReference type="EMBL" id="JAJTTA010000002">
    <property type="protein sequence ID" value="MCF0040107.1"/>
    <property type="molecule type" value="Genomic_DNA"/>
</dbReference>
<sequence>MRKLLLCFFSIICFSLSTDLVAQPAIEWDRTLGGLSIDVLYDIFPTADGGYILAGSSSSNAEYEKSEDIRGGQDARFAPDFWIVKIGANGDIQWDKTYGGSGNDRLASVEQTTDGGYILGGVSTSDVYGEKSEAGRGLNDYWIIKVNPQGVVEWDRTLGGNSEETLVAVRQLASGEFIAVGNSISGLSGDKTASPLGAGGSDFWIVKLSASGDLLWDKIAGTTGYDRATCINLTSDGGFIVGGTHSQDSRGPFYIMKLNSSGVEEWSDLIGVDYAFSLVQDIQQTQDGGYVVGGWTYAFANEDQSEDAESGQYWIIKLNQNHEIEWDEVVGTTPDIDGSEGLDELRKIVQTPDGGYLLAGFTNQNARGDKSEDSFGEQDYWIVKLDGNGQLKWDKTIGSGSNDWLAAACVGADGGYLLAGISFSNTGGNKTEPQRGGLDYWIVKLASEVSFPVRLINFTAETELAGINLHWQTSSETQSDRFEVEHSQNGITWQQIGMLGAKGESDALKSYQFTHPNPTRGDNYYRLKMIDIDGSFTYSKIEVVKFYIGFDISVYPNPAVETIKFQTSDWSQVKDLNILNGRGKVLYSSGQSPSQEISSKTFKPGIYFINLTLADGSKVTRKIAIGQ</sequence>
<feature type="chain" id="PRO_5040869977" evidence="1">
    <location>
        <begin position="23"/>
        <end position="627"/>
    </location>
</feature>
<dbReference type="PANTHER" id="PTHR42754:SF1">
    <property type="entry name" value="LIPOPROTEIN"/>
    <property type="match status" value="1"/>
</dbReference>
<dbReference type="Pfam" id="PF18962">
    <property type="entry name" value="Por_Secre_tail"/>
    <property type="match status" value="1"/>
</dbReference>
<dbReference type="NCBIfam" id="TIGR04183">
    <property type="entry name" value="Por_Secre_tail"/>
    <property type="match status" value="1"/>
</dbReference>
<evidence type="ECO:0000256" key="1">
    <source>
        <dbReference type="SAM" id="SignalP"/>
    </source>
</evidence>
<protein>
    <submittedName>
        <fullName evidence="3">T9SS type A sorting domain-containing protein</fullName>
    </submittedName>
</protein>
<reference evidence="3" key="1">
    <citation type="submission" date="2021-12" db="EMBL/GenBank/DDBJ databases">
        <title>Novel species in genus Dyadobacter.</title>
        <authorList>
            <person name="Ma C."/>
        </authorList>
    </citation>
    <scope>NUCLEOTIDE SEQUENCE</scope>
    <source>
        <strain evidence="3">CY399</strain>
    </source>
</reference>
<dbReference type="RefSeq" id="WP_234612547.1">
    <property type="nucleotide sequence ID" value="NZ_CP098806.1"/>
</dbReference>
<evidence type="ECO:0000313" key="3">
    <source>
        <dbReference type="EMBL" id="MCF0040107.1"/>
    </source>
</evidence>
<keyword evidence="4" id="KW-1185">Reference proteome</keyword>
<dbReference type="Proteomes" id="UP001139700">
    <property type="component" value="Unassembled WGS sequence"/>
</dbReference>
<organism evidence="3 4">
    <name type="scientific">Dyadobacter fanqingshengii</name>
    <dbReference type="NCBI Taxonomy" id="2906443"/>
    <lineage>
        <taxon>Bacteria</taxon>
        <taxon>Pseudomonadati</taxon>
        <taxon>Bacteroidota</taxon>
        <taxon>Cytophagia</taxon>
        <taxon>Cytophagales</taxon>
        <taxon>Spirosomataceae</taxon>
        <taxon>Dyadobacter</taxon>
    </lineage>
</organism>
<proteinExistence type="predicted"/>
<keyword evidence="1" id="KW-0732">Signal</keyword>
<evidence type="ECO:0000259" key="2">
    <source>
        <dbReference type="Pfam" id="PF18962"/>
    </source>
</evidence>